<feature type="compositionally biased region" description="Polar residues" evidence="1">
    <location>
        <begin position="72"/>
        <end position="91"/>
    </location>
</feature>
<protein>
    <submittedName>
        <fullName evidence="3">Ogr/Delta-like zinc finger family protein</fullName>
    </submittedName>
</protein>
<feature type="region of interest" description="Disordered" evidence="1">
    <location>
        <begin position="54"/>
        <end position="91"/>
    </location>
</feature>
<comment type="caution">
    <text evidence="3">The sequence shown here is derived from an EMBL/GenBank/DDBJ whole genome shotgun (WGS) entry which is preliminary data.</text>
</comment>
<evidence type="ECO:0000313" key="4">
    <source>
        <dbReference type="Proteomes" id="UP001548992"/>
    </source>
</evidence>
<organism evidence="3 4">
    <name type="scientific">Pantoea leporis</name>
    <dbReference type="NCBI Taxonomy" id="2933780"/>
    <lineage>
        <taxon>Bacteria</taxon>
        <taxon>Pseudomonadati</taxon>
        <taxon>Pseudomonadota</taxon>
        <taxon>Gammaproteobacteria</taxon>
        <taxon>Enterobacterales</taxon>
        <taxon>Erwiniaceae</taxon>
        <taxon>Pantoea</taxon>
    </lineage>
</organism>
<dbReference type="Proteomes" id="UP001548992">
    <property type="component" value="Unassembled WGS sequence"/>
</dbReference>
<proteinExistence type="predicted"/>
<gene>
    <name evidence="3" type="ORF">ABXV16_17010</name>
</gene>
<evidence type="ECO:0000313" key="3">
    <source>
        <dbReference type="EMBL" id="MET3077457.1"/>
    </source>
</evidence>
<keyword evidence="4" id="KW-1185">Reference proteome</keyword>
<evidence type="ECO:0000259" key="2">
    <source>
        <dbReference type="Pfam" id="PF04606"/>
    </source>
</evidence>
<reference evidence="3 4" key="1">
    <citation type="submission" date="2024-07" db="EMBL/GenBank/DDBJ databases">
        <title>Isolation, whole-genome sequencing, and annotation of five antibiotic-resistant bacteria from environmental samples.</title>
        <authorList>
            <person name="Bedore T."/>
            <person name="Hudson A.O."/>
            <person name="Kumar G."/>
        </authorList>
    </citation>
    <scope>NUCLEOTIDE SEQUENCE [LARGE SCALE GENOMIC DNA]</scope>
    <source>
        <strain evidence="3 4">RIT844</strain>
    </source>
</reference>
<dbReference type="Pfam" id="PF04606">
    <property type="entry name" value="Ogr_Delta"/>
    <property type="match status" value="1"/>
</dbReference>
<accession>A0ABV2E2E6</accession>
<dbReference type="RefSeq" id="WP_354467644.1">
    <property type="nucleotide sequence ID" value="NZ_JBEWWF010000005.1"/>
</dbReference>
<dbReference type="EMBL" id="JBEWWF010000005">
    <property type="protein sequence ID" value="MET3077457.1"/>
    <property type="molecule type" value="Genomic_DNA"/>
</dbReference>
<name>A0ABV2E2E6_9GAMM</name>
<evidence type="ECO:0000256" key="1">
    <source>
        <dbReference type="SAM" id="MobiDB-lite"/>
    </source>
</evidence>
<dbReference type="InterPro" id="IPR007684">
    <property type="entry name" value="Znf_Ogr/Delta"/>
</dbReference>
<feature type="domain" description="Zinc finger Ogr/Delta-type" evidence="2">
    <location>
        <begin position="4"/>
        <end position="50"/>
    </location>
</feature>
<sequence length="91" mass="10155">MALKCPECGCVAHTRTSAYEAPSVKRTWYQCRNLDCSCTFTALESVEKIIMKPNKSSVETDIVDETPPKKPQTLNRYGSASKLSNRQQSPV</sequence>